<gene>
    <name evidence="2" type="ORF">MNEG_12833</name>
</gene>
<keyword evidence="3" id="KW-1185">Reference proteome</keyword>
<name>A0A0D2M0Z6_9CHLO</name>
<dbReference type="EMBL" id="KK103681">
    <property type="protein sequence ID" value="KIY95131.1"/>
    <property type="molecule type" value="Genomic_DNA"/>
</dbReference>
<dbReference type="InterPro" id="IPR001623">
    <property type="entry name" value="DnaJ_domain"/>
</dbReference>
<feature type="domain" description="J" evidence="1">
    <location>
        <begin position="62"/>
        <end position="126"/>
    </location>
</feature>
<dbReference type="Proteomes" id="UP000054498">
    <property type="component" value="Unassembled WGS sequence"/>
</dbReference>
<dbReference type="GeneID" id="25730235"/>
<accession>A0A0D2M0Z6</accession>
<protein>
    <submittedName>
        <fullName evidence="2">Heat shock protein binding protein, putative</fullName>
    </submittedName>
</protein>
<dbReference type="PANTHER" id="PTHR33925">
    <property type="entry name" value="PLASTID DIVISION PROTEIN CDP1, CHLOROPLASTIC-RELATED"/>
    <property type="match status" value="1"/>
</dbReference>
<sequence>MAQVPRGLARTAQITRLNWNARPARNARLYIGAASRTIDGPSSAAPAGPESASHEPLTLPLNFYSVLHLNRASSREAVKRAYEKVINSPPDVGYSQDTLFSRAVLLKSAAECLADLDARRAYDAAAAAVGGEHTLDVSRDNLPGALVLLQEAGESALVVELGRRWLEDARAAGGAPPPAAADVAATAALALCDLAAAALEEEAGQVLGACERLEEALGLLQAHGLAPQLQQQIEDTLEDFAPRYCLELLALPLHSDAPCAARRARGLAIARQLLWGAGPNRPALAGPRLEFVDCVRTHTTAAEQVELYSGLPQGTQIAATERLDCALAAVAAGLFKGSPQLLAQADAVYAAVEAAAEREGSMADVTVERASVALLLGDSKRALGLLGLDGGGGGEGQGAPNPEVLAFVEANSPDPSDPLAGAYALARGWVNEAVLGSFRDTAGQEADLEAWFASPWVQAYAQLSLADTPQSQARGARRFETV</sequence>
<reference evidence="2 3" key="1">
    <citation type="journal article" date="2013" name="BMC Genomics">
        <title>Reconstruction of the lipid metabolism for the microalga Monoraphidium neglectum from its genome sequence reveals characteristics suitable for biofuel production.</title>
        <authorList>
            <person name="Bogen C."/>
            <person name="Al-Dilaimi A."/>
            <person name="Albersmeier A."/>
            <person name="Wichmann J."/>
            <person name="Grundmann M."/>
            <person name="Rupp O."/>
            <person name="Lauersen K.J."/>
            <person name="Blifernez-Klassen O."/>
            <person name="Kalinowski J."/>
            <person name="Goesmann A."/>
            <person name="Mussgnug J.H."/>
            <person name="Kruse O."/>
        </authorList>
    </citation>
    <scope>NUCLEOTIDE SEQUENCE [LARGE SCALE GENOMIC DNA]</scope>
    <source>
        <strain evidence="2 3">SAG 48.87</strain>
    </source>
</reference>
<dbReference type="OrthoDB" id="512200at2759"/>
<dbReference type="InterPro" id="IPR058032">
    <property type="entry name" value="CDP1-like_a_solenoid_1"/>
</dbReference>
<organism evidence="2 3">
    <name type="scientific">Monoraphidium neglectum</name>
    <dbReference type="NCBI Taxonomy" id="145388"/>
    <lineage>
        <taxon>Eukaryota</taxon>
        <taxon>Viridiplantae</taxon>
        <taxon>Chlorophyta</taxon>
        <taxon>core chlorophytes</taxon>
        <taxon>Chlorophyceae</taxon>
        <taxon>CS clade</taxon>
        <taxon>Sphaeropleales</taxon>
        <taxon>Selenastraceae</taxon>
        <taxon>Monoraphidium</taxon>
    </lineage>
</organism>
<dbReference type="SUPFAM" id="SSF46565">
    <property type="entry name" value="Chaperone J-domain"/>
    <property type="match status" value="1"/>
</dbReference>
<dbReference type="Gene3D" id="1.10.287.110">
    <property type="entry name" value="DnaJ domain"/>
    <property type="match status" value="1"/>
</dbReference>
<dbReference type="RefSeq" id="XP_013894151.1">
    <property type="nucleotide sequence ID" value="XM_014038697.1"/>
</dbReference>
<dbReference type="PANTHER" id="PTHR33925:SF1">
    <property type="entry name" value="PROTEIN ACCUMULATION AND REPLICATION OF CHLOROPLASTS 6, CHLOROPLASTIC"/>
    <property type="match status" value="1"/>
</dbReference>
<dbReference type="InterPro" id="IPR044685">
    <property type="entry name" value="CPD1-like"/>
</dbReference>
<proteinExistence type="predicted"/>
<evidence type="ECO:0000313" key="3">
    <source>
        <dbReference type="Proteomes" id="UP000054498"/>
    </source>
</evidence>
<dbReference type="Pfam" id="PF23468">
    <property type="entry name" value="ARC6"/>
    <property type="match status" value="1"/>
</dbReference>
<dbReference type="Pfam" id="PF25515">
    <property type="entry name" value="Arm_PDR"/>
    <property type="match status" value="1"/>
</dbReference>
<dbReference type="KEGG" id="mng:MNEG_12833"/>
<evidence type="ECO:0000259" key="1">
    <source>
        <dbReference type="PROSITE" id="PS50076"/>
    </source>
</evidence>
<dbReference type="AlphaFoldDB" id="A0A0D2M0Z6"/>
<evidence type="ECO:0000313" key="2">
    <source>
        <dbReference type="EMBL" id="KIY95131.1"/>
    </source>
</evidence>
<dbReference type="InterPro" id="IPR057137">
    <property type="entry name" value="CDP1-like_a_solenoid_2"/>
</dbReference>
<dbReference type="InterPro" id="IPR036869">
    <property type="entry name" value="J_dom_sf"/>
</dbReference>
<keyword evidence="2" id="KW-0346">Stress response</keyword>
<dbReference type="PROSITE" id="PS50076">
    <property type="entry name" value="DNAJ_2"/>
    <property type="match status" value="1"/>
</dbReference>
<dbReference type="STRING" id="145388.A0A0D2M0Z6"/>